<accession>A0A1J4KML4</accession>
<comment type="caution">
    <text evidence="2">The sequence shown here is derived from an EMBL/GenBank/DDBJ whole genome shotgun (WGS) entry which is preliminary data.</text>
</comment>
<organism evidence="2 3">
    <name type="scientific">Tritrichomonas foetus</name>
    <dbReference type="NCBI Taxonomy" id="1144522"/>
    <lineage>
        <taxon>Eukaryota</taxon>
        <taxon>Metamonada</taxon>
        <taxon>Parabasalia</taxon>
        <taxon>Tritrichomonadida</taxon>
        <taxon>Tritrichomonadidae</taxon>
        <taxon>Tritrichomonas</taxon>
    </lineage>
</organism>
<dbReference type="VEuPathDB" id="TrichDB:TRFO_03547"/>
<dbReference type="AlphaFoldDB" id="A0A1J4KML4"/>
<evidence type="ECO:0008006" key="4">
    <source>
        <dbReference type="Google" id="ProtNLM"/>
    </source>
</evidence>
<proteinExistence type="predicted"/>
<dbReference type="SUPFAM" id="SSF48403">
    <property type="entry name" value="Ankyrin repeat"/>
    <property type="match status" value="1"/>
</dbReference>
<protein>
    <recommendedName>
        <fullName evidence="4">DUF3447 domain-containing protein</fullName>
    </recommendedName>
</protein>
<keyword evidence="1" id="KW-1133">Transmembrane helix</keyword>
<gene>
    <name evidence="2" type="ORF">TRFO_03547</name>
</gene>
<keyword evidence="1" id="KW-0472">Membrane</keyword>
<keyword evidence="3" id="KW-1185">Reference proteome</keyword>
<evidence type="ECO:0000313" key="2">
    <source>
        <dbReference type="EMBL" id="OHT12551.1"/>
    </source>
</evidence>
<dbReference type="PANTHER" id="PTHR24159:SF5">
    <property type="entry name" value="ANK_REP_REGION DOMAIN-CONTAINING PROTEIN"/>
    <property type="match status" value="1"/>
</dbReference>
<dbReference type="Proteomes" id="UP000179807">
    <property type="component" value="Unassembled WGS sequence"/>
</dbReference>
<reference evidence="2" key="1">
    <citation type="submission" date="2016-10" db="EMBL/GenBank/DDBJ databases">
        <authorList>
            <person name="Benchimol M."/>
            <person name="Almeida L.G."/>
            <person name="Vasconcelos A.T."/>
            <person name="Perreira-Neves A."/>
            <person name="Rosa I.A."/>
            <person name="Tasca T."/>
            <person name="Bogo M.R."/>
            <person name="de Souza W."/>
        </authorList>
    </citation>
    <scope>NUCLEOTIDE SEQUENCE [LARGE SCALE GENOMIC DNA]</scope>
    <source>
        <strain evidence="2">K</strain>
    </source>
</reference>
<evidence type="ECO:0000256" key="1">
    <source>
        <dbReference type="SAM" id="Phobius"/>
    </source>
</evidence>
<feature type="transmembrane region" description="Helical" evidence="1">
    <location>
        <begin position="453"/>
        <end position="480"/>
    </location>
</feature>
<evidence type="ECO:0000313" key="3">
    <source>
        <dbReference type="Proteomes" id="UP000179807"/>
    </source>
</evidence>
<name>A0A1J4KML4_9EUKA</name>
<dbReference type="InterPro" id="IPR036770">
    <property type="entry name" value="Ankyrin_rpt-contain_sf"/>
</dbReference>
<sequence length="481" mass="57360">MTLIMHDLNTPIKNEFEILANLQHKMISVLTCDDSQNSLEIVILLDYLNEISIETNFSIYEGFLHLLVHLSIYFNYCQKNEQIQTSFFIILKELISKHSLQKTFHQSTLFYIFHKNKQFLLFLLEEGIVDIRLIKQTILNTKNKNFFFYFFPEIKKSHPKFFQRLKNYFKVTDDDLNNFYYDLNQINEKERGSITKINYDIRKQNHSPEKIAQIIREDDLDSFIKFVEINKADIDSNMPEYLRISVNQLRHLAIDNDRFTAFLRSHPSLMGKKKGVNLNSFICKSLLENNQIFDRISGVNLLEYSMAFGSINIFRYLWLHKVTYSSSSLEFAIMGGNYEILHALEDESNFNFDEKNYYQSLKYHKSEVSEYLFDSIKMEKPKITEIFPYFQASCNFILIREYFDSLNIDPLLTYLILYSSELQFHLFYKFALQQPNFDHYRKSKNIIKNLFKVMTIFLKGILTPILTIQYSIWHVVWAIMN</sequence>
<dbReference type="PANTHER" id="PTHR24159">
    <property type="match status" value="1"/>
</dbReference>
<dbReference type="GeneID" id="94826070"/>
<dbReference type="EMBL" id="MLAK01000560">
    <property type="protein sequence ID" value="OHT12551.1"/>
    <property type="molecule type" value="Genomic_DNA"/>
</dbReference>
<keyword evidence="1" id="KW-0812">Transmembrane</keyword>
<dbReference type="RefSeq" id="XP_068365687.1">
    <property type="nucleotide sequence ID" value="XM_068491366.1"/>
</dbReference>